<evidence type="ECO:0000313" key="3">
    <source>
        <dbReference type="WBParaSite" id="HCON_00163700-00001"/>
    </source>
</evidence>
<feature type="transmembrane region" description="Helical" evidence="1">
    <location>
        <begin position="12"/>
        <end position="33"/>
    </location>
</feature>
<protein>
    <submittedName>
        <fullName evidence="3">Hexosyltransferase</fullName>
    </submittedName>
</protein>
<dbReference type="OrthoDB" id="407658at2759"/>
<evidence type="ECO:0000313" key="2">
    <source>
        <dbReference type="Proteomes" id="UP000025227"/>
    </source>
</evidence>
<dbReference type="Proteomes" id="UP000025227">
    <property type="component" value="Unplaced"/>
</dbReference>
<reference evidence="3" key="1">
    <citation type="submission" date="2020-12" db="UniProtKB">
        <authorList>
            <consortium name="WormBaseParasite"/>
        </authorList>
    </citation>
    <scope>IDENTIFICATION</scope>
    <source>
        <strain evidence="3">MHco3</strain>
    </source>
</reference>
<name>A0A7I4YZ25_HAECO</name>
<organism evidence="2 3">
    <name type="scientific">Haemonchus contortus</name>
    <name type="common">Barber pole worm</name>
    <dbReference type="NCBI Taxonomy" id="6289"/>
    <lineage>
        <taxon>Eukaryota</taxon>
        <taxon>Metazoa</taxon>
        <taxon>Ecdysozoa</taxon>
        <taxon>Nematoda</taxon>
        <taxon>Chromadorea</taxon>
        <taxon>Rhabditida</taxon>
        <taxon>Rhabditina</taxon>
        <taxon>Rhabditomorpha</taxon>
        <taxon>Strongyloidea</taxon>
        <taxon>Trichostrongylidae</taxon>
        <taxon>Haemonchus</taxon>
    </lineage>
</organism>
<keyword evidence="2" id="KW-1185">Reference proteome</keyword>
<dbReference type="Pfam" id="PF03314">
    <property type="entry name" value="DUF273"/>
    <property type="match status" value="1"/>
</dbReference>
<sequence>MSPLSGRIPCRFWAQTIVCVTCVVLMIICLPRLPSPTIYYRQFANSAILSRDAGQDSQRAANITELRARTPYPRRESMGDCPKLFGNVTVFVAFVKSSMETHYRVAQQSLECYLKGVNYTLLLVDLMTDERVQKKCSLNQQLFFKKHCAAAAYLPDTDWMLVLDADTGVVNPNHCIEEWIDDRVDILFYERFFNWEIASGNYIVRNTEFAVKFLQDWGNWEFTQPSNWNGADNGVLQLLIMKTVLPSATQETKNCDNVWHNASDYDTYLIYVSCVKQALGATRLWPGKIRIYHRAHGWVRDGFITTDKSRRCDEILLFSALACSRRDWRLAMIFNSIPYINFRKVMACS</sequence>
<dbReference type="PANTHER" id="PTHR31562:SF8">
    <property type="entry name" value="ALPHA-1,6-MANNOSYLTRANSFERASE"/>
    <property type="match status" value="1"/>
</dbReference>
<dbReference type="PANTHER" id="PTHR31562">
    <property type="entry name" value="PROTEIN CBG18972"/>
    <property type="match status" value="1"/>
</dbReference>
<dbReference type="Gene3D" id="3.90.550.10">
    <property type="entry name" value="Spore Coat Polysaccharide Biosynthesis Protein SpsA, Chain A"/>
    <property type="match status" value="1"/>
</dbReference>
<evidence type="ECO:0000256" key="1">
    <source>
        <dbReference type="SAM" id="Phobius"/>
    </source>
</evidence>
<dbReference type="InterPro" id="IPR029044">
    <property type="entry name" value="Nucleotide-diphossugar_trans"/>
</dbReference>
<dbReference type="AlphaFoldDB" id="A0A7I4YZ25"/>
<dbReference type="WBParaSite" id="HCON_00163700-00001">
    <property type="protein sequence ID" value="HCON_00163700-00001"/>
    <property type="gene ID" value="HCON_00163700"/>
</dbReference>
<dbReference type="InterPro" id="IPR004988">
    <property type="entry name" value="DUF273"/>
</dbReference>
<keyword evidence="1" id="KW-0472">Membrane</keyword>
<keyword evidence="1" id="KW-0812">Transmembrane</keyword>
<keyword evidence="1" id="KW-1133">Transmembrane helix</keyword>
<proteinExistence type="predicted"/>
<dbReference type="OMA" id="DEWCEND"/>
<accession>A0A7I4YZ25</accession>